<gene>
    <name evidence="5" type="ORF">G4D63_17620</name>
</gene>
<feature type="DNA-binding region" description="H-T-H motif" evidence="3">
    <location>
        <begin position="13"/>
        <end position="32"/>
    </location>
</feature>
<dbReference type="Gene3D" id="1.10.10.60">
    <property type="entry name" value="Homeodomain-like"/>
    <property type="match status" value="1"/>
</dbReference>
<dbReference type="PROSITE" id="PS01081">
    <property type="entry name" value="HTH_TETR_1"/>
    <property type="match status" value="1"/>
</dbReference>
<name>A0A6M0QBC6_9BACI</name>
<dbReference type="Pfam" id="PF00440">
    <property type="entry name" value="TetR_N"/>
    <property type="match status" value="1"/>
</dbReference>
<evidence type="ECO:0000256" key="2">
    <source>
        <dbReference type="ARBA" id="ARBA00023125"/>
    </source>
</evidence>
<dbReference type="InterPro" id="IPR036271">
    <property type="entry name" value="Tet_transcr_reg_TetR-rel_C_sf"/>
</dbReference>
<proteinExistence type="predicted"/>
<dbReference type="SUPFAM" id="SSF46689">
    <property type="entry name" value="Homeodomain-like"/>
    <property type="match status" value="1"/>
</dbReference>
<protein>
    <submittedName>
        <fullName evidence="5">TetR/AcrR family transcriptional regulator</fullName>
    </submittedName>
</protein>
<dbReference type="AlphaFoldDB" id="A0A6M0QBC6"/>
<dbReference type="SUPFAM" id="SSF48498">
    <property type="entry name" value="Tetracyclin repressor-like, C-terminal domain"/>
    <property type="match status" value="1"/>
</dbReference>
<evidence type="ECO:0000313" key="5">
    <source>
        <dbReference type="EMBL" id="NEY73557.1"/>
    </source>
</evidence>
<keyword evidence="1" id="KW-0678">Repressor</keyword>
<evidence type="ECO:0000313" key="6">
    <source>
        <dbReference type="Proteomes" id="UP000481043"/>
    </source>
</evidence>
<reference evidence="5 6" key="1">
    <citation type="submission" date="2020-02" db="EMBL/GenBank/DDBJ databases">
        <title>Bacillus aquiflavi sp. nov., isolated from yellow water of strong flavor Chinese baijiu in Yibin region of China.</title>
        <authorList>
            <person name="Xie J."/>
        </authorList>
    </citation>
    <scope>NUCLEOTIDE SEQUENCE [LARGE SCALE GENOMIC DNA]</scope>
    <source>
        <strain evidence="5 6">SA4</strain>
    </source>
</reference>
<dbReference type="Gene3D" id="1.10.357.10">
    <property type="entry name" value="Tetracycline Repressor, domain 2"/>
    <property type="match status" value="1"/>
</dbReference>
<keyword evidence="6" id="KW-1185">Reference proteome</keyword>
<evidence type="ECO:0000259" key="4">
    <source>
        <dbReference type="PROSITE" id="PS50977"/>
    </source>
</evidence>
<dbReference type="PANTHER" id="PTHR43479">
    <property type="entry name" value="ACREF/ENVCD OPERON REPRESSOR-RELATED"/>
    <property type="match status" value="1"/>
</dbReference>
<feature type="domain" description="HTH tetR-type" evidence="4">
    <location>
        <begin position="1"/>
        <end position="50"/>
    </location>
</feature>
<sequence>MKQFVLSGYDKASTNEIVKDAQISKGSLFNYFTNKKELYMYLVENAIKIMDVIYDGIDMNERDLFNRITQIGLIKLEIQKKHPLVFDFLKSTHEEQATEVKADIEKVMGNVLNEGLNRIYENLDYSRFRDDVNPEKAFQILNWTMAGFSELQLKQLTSYKNVGVELINEWNSYSDILRRCFYKD</sequence>
<dbReference type="InterPro" id="IPR009057">
    <property type="entry name" value="Homeodomain-like_sf"/>
</dbReference>
<dbReference type="InterPro" id="IPR001647">
    <property type="entry name" value="HTH_TetR"/>
</dbReference>
<keyword evidence="2 3" id="KW-0238">DNA-binding</keyword>
<accession>A0A6M0QBC6</accession>
<dbReference type="PANTHER" id="PTHR43479:SF11">
    <property type="entry name" value="ACREF_ENVCD OPERON REPRESSOR-RELATED"/>
    <property type="match status" value="1"/>
</dbReference>
<dbReference type="InterPro" id="IPR023772">
    <property type="entry name" value="DNA-bd_HTH_TetR-type_CS"/>
</dbReference>
<dbReference type="PROSITE" id="PS50977">
    <property type="entry name" value="HTH_TETR_2"/>
    <property type="match status" value="1"/>
</dbReference>
<dbReference type="EMBL" id="JAAIWM010000007">
    <property type="protein sequence ID" value="NEY73557.1"/>
    <property type="molecule type" value="Genomic_DNA"/>
</dbReference>
<evidence type="ECO:0000256" key="1">
    <source>
        <dbReference type="ARBA" id="ARBA00022491"/>
    </source>
</evidence>
<dbReference type="GO" id="GO:0003677">
    <property type="term" value="F:DNA binding"/>
    <property type="evidence" value="ECO:0007669"/>
    <property type="project" value="UniProtKB-UniRule"/>
</dbReference>
<dbReference type="InterPro" id="IPR050624">
    <property type="entry name" value="HTH-type_Tx_Regulator"/>
</dbReference>
<dbReference type="Proteomes" id="UP000481043">
    <property type="component" value="Unassembled WGS sequence"/>
</dbReference>
<organism evidence="5 6">
    <name type="scientific">Bacillus mesophilus</name>
    <dbReference type="NCBI Taxonomy" id="1808955"/>
    <lineage>
        <taxon>Bacteria</taxon>
        <taxon>Bacillati</taxon>
        <taxon>Bacillota</taxon>
        <taxon>Bacilli</taxon>
        <taxon>Bacillales</taxon>
        <taxon>Bacillaceae</taxon>
        <taxon>Bacillus</taxon>
    </lineage>
</organism>
<comment type="caution">
    <text evidence="5">The sequence shown here is derived from an EMBL/GenBank/DDBJ whole genome shotgun (WGS) entry which is preliminary data.</text>
</comment>
<evidence type="ECO:0000256" key="3">
    <source>
        <dbReference type="PROSITE-ProRule" id="PRU00335"/>
    </source>
</evidence>